<dbReference type="eggNOG" id="COG0799">
    <property type="taxonomic scope" value="Bacteria"/>
</dbReference>
<dbReference type="EMBL" id="AGXA01000002">
    <property type="protein sequence ID" value="EKU94371.1"/>
    <property type="molecule type" value="Genomic_DNA"/>
</dbReference>
<evidence type="ECO:0000256" key="2">
    <source>
        <dbReference type="HAMAP-Rule" id="MF_01477"/>
    </source>
</evidence>
<sequence length="119" mass="13077">MNQDKENLLAVVIKALDDKRAKDIVALDMAGLSIITDYNVITHGSSSRQINALAQAVLDAASQAGFEVNRIEGKGSTSWVLIDLGQVVVHVFSEEERDFYQLESLWTEAPSVDIAEWVS</sequence>
<dbReference type="Pfam" id="PF02410">
    <property type="entry name" value="RsfS"/>
    <property type="match status" value="1"/>
</dbReference>
<comment type="function">
    <text evidence="2">Functions as a ribosomal silencing factor. Interacts with ribosomal protein uL14 (rplN), blocking formation of intersubunit bridge B8. Prevents association of the 30S and 50S ribosomal subunits and the formation of functional ribosomes, thus repressing translation.</text>
</comment>
<dbReference type="PANTHER" id="PTHR21043:SF0">
    <property type="entry name" value="MITOCHONDRIAL ASSEMBLY OF RIBOSOMAL LARGE SUBUNIT PROTEIN 1"/>
    <property type="match status" value="1"/>
</dbReference>
<comment type="caution">
    <text evidence="3">The sequence shown here is derived from an EMBL/GenBank/DDBJ whole genome shotgun (WGS) entry which is preliminary data.</text>
</comment>
<evidence type="ECO:0000313" key="3">
    <source>
        <dbReference type="EMBL" id="EKU94371.1"/>
    </source>
</evidence>
<dbReference type="InterPro" id="IPR043519">
    <property type="entry name" value="NT_sf"/>
</dbReference>
<comment type="subcellular location">
    <subcellularLocation>
        <location evidence="2">Cytoplasm</location>
    </subcellularLocation>
</comment>
<dbReference type="GO" id="GO:0043023">
    <property type="term" value="F:ribosomal large subunit binding"/>
    <property type="evidence" value="ECO:0007669"/>
    <property type="project" value="TreeGrafter"/>
</dbReference>
<proteinExistence type="inferred from homology"/>
<protein>
    <recommendedName>
        <fullName evidence="2">Ribosomal silencing factor RsfS</fullName>
    </recommendedName>
</protein>
<name>K9EEW9_9LACT</name>
<comment type="subunit">
    <text evidence="2">Interacts with ribosomal protein uL14 (rplN).</text>
</comment>
<dbReference type="HAMAP" id="MF_01477">
    <property type="entry name" value="Iojap_RsfS"/>
    <property type="match status" value="1"/>
</dbReference>
<dbReference type="GO" id="GO:0042256">
    <property type="term" value="P:cytosolic ribosome assembly"/>
    <property type="evidence" value="ECO:0007669"/>
    <property type="project" value="UniProtKB-UniRule"/>
</dbReference>
<dbReference type="GO" id="GO:0017148">
    <property type="term" value="P:negative regulation of translation"/>
    <property type="evidence" value="ECO:0007669"/>
    <property type="project" value="UniProtKB-UniRule"/>
</dbReference>
<keyword evidence="2" id="KW-0963">Cytoplasm</keyword>
<accession>K9EEW9</accession>
<dbReference type="SUPFAM" id="SSF81301">
    <property type="entry name" value="Nucleotidyltransferase"/>
    <property type="match status" value="1"/>
</dbReference>
<dbReference type="InterPro" id="IPR004394">
    <property type="entry name" value="Iojap/RsfS/C7orf30"/>
</dbReference>
<evidence type="ECO:0000313" key="4">
    <source>
        <dbReference type="Proteomes" id="UP000009875"/>
    </source>
</evidence>
<keyword evidence="2" id="KW-0810">Translation regulation</keyword>
<dbReference type="Proteomes" id="UP000009875">
    <property type="component" value="Unassembled WGS sequence"/>
</dbReference>
<keyword evidence="4" id="KW-1185">Reference proteome</keyword>
<comment type="similarity">
    <text evidence="1 2">Belongs to the Iojap/RsfS family.</text>
</comment>
<dbReference type="STRING" id="883081.HMPREF9698_00099"/>
<dbReference type="AlphaFoldDB" id="K9EEW9"/>
<dbReference type="GO" id="GO:0005737">
    <property type="term" value="C:cytoplasm"/>
    <property type="evidence" value="ECO:0007669"/>
    <property type="project" value="UniProtKB-SubCell"/>
</dbReference>
<reference evidence="3 4" key="1">
    <citation type="submission" date="2012-09" db="EMBL/GenBank/DDBJ databases">
        <title>The Genome Sequence of Alloiococcus otitis ATCC 51267.</title>
        <authorList>
            <consortium name="The Broad Institute Genome Sequencing Platform"/>
            <person name="Earl A."/>
            <person name="Ward D."/>
            <person name="Feldgarden M."/>
            <person name="Gevers D."/>
            <person name="Huys G."/>
            <person name="Walker B."/>
            <person name="Young S.K."/>
            <person name="Zeng Q."/>
            <person name="Gargeya S."/>
            <person name="Fitzgerald M."/>
            <person name="Haas B."/>
            <person name="Abouelleil A."/>
            <person name="Alvarado L."/>
            <person name="Arachchi H.M."/>
            <person name="Berlin A.M."/>
            <person name="Chapman S.B."/>
            <person name="Goldberg J."/>
            <person name="Griggs A."/>
            <person name="Gujja S."/>
            <person name="Hansen M."/>
            <person name="Howarth C."/>
            <person name="Imamovic A."/>
            <person name="Larimer J."/>
            <person name="McCowen C."/>
            <person name="Montmayeur A."/>
            <person name="Murphy C."/>
            <person name="Neiman D."/>
            <person name="Pearson M."/>
            <person name="Priest M."/>
            <person name="Roberts A."/>
            <person name="Saif S."/>
            <person name="Shea T."/>
            <person name="Sisk P."/>
            <person name="Sykes S."/>
            <person name="Wortman J."/>
            <person name="Nusbaum C."/>
            <person name="Birren B."/>
        </authorList>
    </citation>
    <scope>NUCLEOTIDE SEQUENCE [LARGE SCALE GENOMIC DNA]</scope>
    <source>
        <strain evidence="3 4">ATCC 51267</strain>
    </source>
</reference>
<dbReference type="OrthoDB" id="9793681at2"/>
<evidence type="ECO:0000256" key="1">
    <source>
        <dbReference type="ARBA" id="ARBA00010574"/>
    </source>
</evidence>
<dbReference type="Gene3D" id="3.30.460.10">
    <property type="entry name" value="Beta Polymerase, domain 2"/>
    <property type="match status" value="1"/>
</dbReference>
<keyword evidence="2" id="KW-0678">Repressor</keyword>
<organism evidence="3 4">
    <name type="scientific">Alloiococcus otitis ATCC 51267</name>
    <dbReference type="NCBI Taxonomy" id="883081"/>
    <lineage>
        <taxon>Bacteria</taxon>
        <taxon>Bacillati</taxon>
        <taxon>Bacillota</taxon>
        <taxon>Bacilli</taxon>
        <taxon>Lactobacillales</taxon>
        <taxon>Carnobacteriaceae</taxon>
        <taxon>Alloiococcus</taxon>
    </lineage>
</organism>
<dbReference type="PANTHER" id="PTHR21043">
    <property type="entry name" value="IOJAP SUPERFAMILY ORTHOLOG"/>
    <property type="match status" value="1"/>
</dbReference>
<dbReference type="NCBIfam" id="TIGR00090">
    <property type="entry name" value="rsfS_iojap_ybeB"/>
    <property type="match status" value="1"/>
</dbReference>
<dbReference type="GO" id="GO:0090071">
    <property type="term" value="P:negative regulation of ribosome biogenesis"/>
    <property type="evidence" value="ECO:0007669"/>
    <property type="project" value="UniProtKB-UniRule"/>
</dbReference>
<dbReference type="HOGENOM" id="CLU_092688_2_2_9"/>
<gene>
    <name evidence="2" type="primary">rsfS</name>
    <name evidence="3" type="ORF">HMPREF9698_00099</name>
</gene>